<evidence type="ECO:0000256" key="4">
    <source>
        <dbReference type="ARBA" id="ARBA00022989"/>
    </source>
</evidence>
<keyword evidence="4 8" id="KW-1133">Transmembrane helix</keyword>
<dbReference type="InterPro" id="IPR010420">
    <property type="entry name" value="CASTOR/POLLUX/SYM8_dom"/>
</dbReference>
<dbReference type="InterPro" id="IPR036291">
    <property type="entry name" value="NAD(P)-bd_dom_sf"/>
</dbReference>
<feature type="domain" description="CASTOR/POLLUX/SYM8 ion channel conserved" evidence="9">
    <location>
        <begin position="270"/>
        <end position="363"/>
    </location>
</feature>
<keyword evidence="6 8" id="KW-0472">Membrane</keyword>
<dbReference type="SUPFAM" id="SSF51735">
    <property type="entry name" value="NAD(P)-binding Rossmann-fold domains"/>
    <property type="match status" value="1"/>
</dbReference>
<dbReference type="Proteomes" id="UP001595872">
    <property type="component" value="Unassembled WGS sequence"/>
</dbReference>
<keyword evidence="11" id="KW-1185">Reference proteome</keyword>
<evidence type="ECO:0000313" key="11">
    <source>
        <dbReference type="Proteomes" id="UP001595872"/>
    </source>
</evidence>
<evidence type="ECO:0000256" key="7">
    <source>
        <dbReference type="ARBA" id="ARBA00023303"/>
    </source>
</evidence>
<dbReference type="Gene3D" id="3.40.50.720">
    <property type="entry name" value="NAD(P)-binding Rossmann-like Domain"/>
    <property type="match status" value="2"/>
</dbReference>
<sequence>MPRPTPRQRLGYWFDNTMSRGTPALIGWLAAVSIVLVVAISALLVVVDDAQQATAGAAAAEIWKNTVETFKLGDDATRGNWLFRTGVVGLALAGLFFASTLISLLTTGVNNRIEELRKGRSAVLEKGHTVIIGWSDQVFPMISELVEANANQRRGRVAILADRDRAEMEDEIRRVVGRTGRTRVVCRTGSPIDPADLDIVSPQTARSIIVLSPPGGAADAHVTKTLLAITNSPTRRRGPYHIVASVKDTRNRAAARLAGGDETVLVDSDDIAARLIVQTCRQSGLSVVYQDLLDFAGDEIYMQREPALVGRTFGEALHAYPASAVIGVHRADGRVEVRPPMDAVFGEGDEVIAISEDDDTVVTAPWDGEVAEHAIAPPPARAPGPSRTLMLGWNRRAAGIVRQLDAYVTAGSRLDVVADHPDGKTELDEARPALARLEATFTLGDTDTRAALESRDIAGYDHVIVLCYDEDDAQYADGRALITLLHLRQMQAESGQRYAIVSEMSDDRNRRLAQVTRADDFIVSDKLLSLLMVQLSENRHLAGVFDHLFDPDGAEIYLKPAPDYVRPGVPMDFHTVVEAARRRGEVAIGYRVGAQTLAPPTFGVVLNPDKTRRLTFAEDDRIIVLADD</sequence>
<evidence type="ECO:0000256" key="3">
    <source>
        <dbReference type="ARBA" id="ARBA00022692"/>
    </source>
</evidence>
<keyword evidence="3 8" id="KW-0812">Transmembrane</keyword>
<evidence type="ECO:0000256" key="1">
    <source>
        <dbReference type="ARBA" id="ARBA00004127"/>
    </source>
</evidence>
<reference evidence="11" key="1">
    <citation type="journal article" date="2019" name="Int. J. Syst. Evol. Microbiol.">
        <title>The Global Catalogue of Microorganisms (GCM) 10K type strain sequencing project: providing services to taxonomists for standard genome sequencing and annotation.</title>
        <authorList>
            <consortium name="The Broad Institute Genomics Platform"/>
            <consortium name="The Broad Institute Genome Sequencing Center for Infectious Disease"/>
            <person name="Wu L."/>
            <person name="Ma J."/>
        </authorList>
    </citation>
    <scope>NUCLEOTIDE SEQUENCE [LARGE SCALE GENOMIC DNA]</scope>
    <source>
        <strain evidence="11">KLKA75</strain>
    </source>
</reference>
<dbReference type="RefSeq" id="WP_378264577.1">
    <property type="nucleotide sequence ID" value="NZ_JBHSIT010000018.1"/>
</dbReference>
<keyword evidence="2" id="KW-0813">Transport</keyword>
<keyword evidence="5" id="KW-0406">Ion transport</keyword>
<comment type="subcellular location">
    <subcellularLocation>
        <location evidence="1">Endomembrane system</location>
        <topology evidence="1">Multi-pass membrane protein</topology>
    </subcellularLocation>
</comment>
<evidence type="ECO:0000256" key="8">
    <source>
        <dbReference type="SAM" id="Phobius"/>
    </source>
</evidence>
<accession>A0ABV9UAE8</accession>
<evidence type="ECO:0000313" key="10">
    <source>
        <dbReference type="EMBL" id="MFC4913548.1"/>
    </source>
</evidence>
<gene>
    <name evidence="10" type="ORF">ACFPCY_40060</name>
</gene>
<evidence type="ECO:0000259" key="9">
    <source>
        <dbReference type="Pfam" id="PF06241"/>
    </source>
</evidence>
<organism evidence="10 11">
    <name type="scientific">Actinomadura gamaensis</name>
    <dbReference type="NCBI Taxonomy" id="1763541"/>
    <lineage>
        <taxon>Bacteria</taxon>
        <taxon>Bacillati</taxon>
        <taxon>Actinomycetota</taxon>
        <taxon>Actinomycetes</taxon>
        <taxon>Streptosporangiales</taxon>
        <taxon>Thermomonosporaceae</taxon>
        <taxon>Actinomadura</taxon>
    </lineage>
</organism>
<evidence type="ECO:0000256" key="6">
    <source>
        <dbReference type="ARBA" id="ARBA00023136"/>
    </source>
</evidence>
<dbReference type="PANTHER" id="PTHR31563:SF10">
    <property type="entry name" value="ION CHANNEL POLLUX-RELATED"/>
    <property type="match status" value="1"/>
</dbReference>
<feature type="transmembrane region" description="Helical" evidence="8">
    <location>
        <begin position="81"/>
        <end position="105"/>
    </location>
</feature>
<dbReference type="EMBL" id="JBHSIT010000018">
    <property type="protein sequence ID" value="MFC4913548.1"/>
    <property type="molecule type" value="Genomic_DNA"/>
</dbReference>
<evidence type="ECO:0000256" key="2">
    <source>
        <dbReference type="ARBA" id="ARBA00022448"/>
    </source>
</evidence>
<dbReference type="PANTHER" id="PTHR31563">
    <property type="entry name" value="ION CHANNEL POLLUX-RELATED"/>
    <property type="match status" value="1"/>
</dbReference>
<dbReference type="Pfam" id="PF06241">
    <property type="entry name" value="Castor_Poll_mid"/>
    <property type="match status" value="1"/>
</dbReference>
<protein>
    <submittedName>
        <fullName evidence="10">Potassium transporter TrkA</fullName>
    </submittedName>
</protein>
<feature type="transmembrane region" description="Helical" evidence="8">
    <location>
        <begin position="25"/>
        <end position="47"/>
    </location>
</feature>
<keyword evidence="7" id="KW-0407">Ion channel</keyword>
<proteinExistence type="predicted"/>
<name>A0ABV9UAE8_9ACTN</name>
<evidence type="ECO:0000256" key="5">
    <source>
        <dbReference type="ARBA" id="ARBA00023065"/>
    </source>
</evidence>
<comment type="caution">
    <text evidence="10">The sequence shown here is derived from an EMBL/GenBank/DDBJ whole genome shotgun (WGS) entry which is preliminary data.</text>
</comment>
<dbReference type="InterPro" id="IPR044849">
    <property type="entry name" value="CASTOR/POLLUX/SYM8-like"/>
</dbReference>